<name>A0A8C8WT79_PANLE</name>
<protein>
    <submittedName>
        <fullName evidence="2">Uncharacterized protein</fullName>
    </submittedName>
</protein>
<dbReference type="GeneTree" id="ENSGT00940000155376"/>
<organism evidence="2 3">
    <name type="scientific">Panthera leo</name>
    <name type="common">Lion</name>
    <dbReference type="NCBI Taxonomy" id="9689"/>
    <lineage>
        <taxon>Eukaryota</taxon>
        <taxon>Metazoa</taxon>
        <taxon>Chordata</taxon>
        <taxon>Craniata</taxon>
        <taxon>Vertebrata</taxon>
        <taxon>Euteleostomi</taxon>
        <taxon>Mammalia</taxon>
        <taxon>Eutheria</taxon>
        <taxon>Laurasiatheria</taxon>
        <taxon>Carnivora</taxon>
        <taxon>Feliformia</taxon>
        <taxon>Felidae</taxon>
        <taxon>Pantherinae</taxon>
        <taxon>Panthera</taxon>
    </lineage>
</organism>
<accession>A0A8C8WT79</accession>
<evidence type="ECO:0000313" key="3">
    <source>
        <dbReference type="Proteomes" id="UP000694399"/>
    </source>
</evidence>
<reference evidence="2" key="1">
    <citation type="journal article" date="2019" name="bioRxiv">
        <title>Long live the king: chromosome-level assembly of the lion (Panthera leo) using linked-read, Hi-C, and long read data.</title>
        <authorList>
            <person name="Armstrong E.E."/>
            <person name="Taylor R.W."/>
            <person name="Miller D.E."/>
            <person name="Kaelin C."/>
            <person name="Barsh G."/>
            <person name="Hadly E.A."/>
            <person name="Petrov D."/>
        </authorList>
    </citation>
    <scope>NUCLEOTIDE SEQUENCE [LARGE SCALE GENOMIC DNA]</scope>
</reference>
<keyword evidence="3" id="KW-1185">Reference proteome</keyword>
<reference evidence="2" key="2">
    <citation type="submission" date="2025-08" db="UniProtKB">
        <authorList>
            <consortium name="Ensembl"/>
        </authorList>
    </citation>
    <scope>IDENTIFICATION</scope>
</reference>
<evidence type="ECO:0000256" key="1">
    <source>
        <dbReference type="SAM" id="MobiDB-lite"/>
    </source>
</evidence>
<dbReference type="AlphaFoldDB" id="A0A8C8WT79"/>
<evidence type="ECO:0000313" key="2">
    <source>
        <dbReference type="Ensembl" id="ENSPLOP00000007608.1"/>
    </source>
</evidence>
<dbReference type="Proteomes" id="UP000694399">
    <property type="component" value="Chromosome D2"/>
</dbReference>
<sequence>MATMQGMEGTISEAGPGGYQLEQPPVIQSHLWKRMPEKFLKGEPKVLGVVQILIAMTNLSLQIIKMSAILPLSDTHSVSGLDVYIIGRPVMGPCQLQELELQKVWGCLKDSSLGTTESYLCLGRRNLKGLVFQG</sequence>
<dbReference type="Ensembl" id="ENSPLOT00000008417.1">
    <property type="protein sequence ID" value="ENSPLOP00000007608.1"/>
    <property type="gene ID" value="ENSPLOG00000005567.1"/>
</dbReference>
<reference evidence="2" key="3">
    <citation type="submission" date="2025-09" db="UniProtKB">
        <authorList>
            <consortium name="Ensembl"/>
        </authorList>
    </citation>
    <scope>IDENTIFICATION</scope>
</reference>
<proteinExistence type="predicted"/>
<feature type="region of interest" description="Disordered" evidence="1">
    <location>
        <begin position="1"/>
        <end position="20"/>
    </location>
</feature>